<reference evidence="10 11" key="1">
    <citation type="submission" date="2020-11" db="EMBL/GenBank/DDBJ databases">
        <authorList>
            <person name="Wallbank WR R."/>
            <person name="Pardo Diaz C."/>
            <person name="Kozak K."/>
            <person name="Martin S."/>
            <person name="Jiggins C."/>
            <person name="Moest M."/>
            <person name="Warren A I."/>
            <person name="Generalovic N T."/>
            <person name="Byers J.R.P. K."/>
            <person name="Montejo-Kovacevich G."/>
            <person name="Yen C E."/>
        </authorList>
    </citation>
    <scope>NUCLEOTIDE SEQUENCE [LARGE SCALE GENOMIC DNA]</scope>
</reference>
<evidence type="ECO:0000256" key="8">
    <source>
        <dbReference type="ARBA" id="ARBA00079982"/>
    </source>
</evidence>
<proteinExistence type="inferred from homology"/>
<feature type="domain" description="Glycoside hydrolase family 65 central catalytic" evidence="9">
    <location>
        <begin position="470"/>
        <end position="678"/>
    </location>
</feature>
<dbReference type="EMBL" id="LR899009">
    <property type="protein sequence ID" value="CAD7078922.1"/>
    <property type="molecule type" value="Genomic_DNA"/>
</dbReference>
<dbReference type="EC" id="3.2.1.107" evidence="6"/>
<dbReference type="FunFam" id="1.50.10.10:FF:000023">
    <property type="entry name" value="Protein-glucosylgalactosylhydroxylysine glucosidase"/>
    <property type="match status" value="1"/>
</dbReference>
<evidence type="ECO:0000256" key="7">
    <source>
        <dbReference type="ARBA" id="ARBA00071505"/>
    </source>
</evidence>
<comment type="function">
    <text evidence="5">Catalyzes the hydrolysis of glucose from the disaccharide unit linked to hydroxylysine residues of collagen and collagen-like proteins.</text>
</comment>
<dbReference type="InParanoid" id="A0A7R8UF84"/>
<comment type="similarity">
    <text evidence="1">Belongs to the glycosyl hydrolase 65 family.</text>
</comment>
<protein>
    <recommendedName>
        <fullName evidence="7">Protein-glucosylgalactosylhydroxylysine glucosidase</fullName>
        <ecNumber evidence="6">3.2.1.107</ecNumber>
    </recommendedName>
    <alternativeName>
        <fullName evidence="8">Acid trehalase-like protein 1</fullName>
    </alternativeName>
</protein>
<organism evidence="10 11">
    <name type="scientific">Hermetia illucens</name>
    <name type="common">Black soldier fly</name>
    <dbReference type="NCBI Taxonomy" id="343691"/>
    <lineage>
        <taxon>Eukaryota</taxon>
        <taxon>Metazoa</taxon>
        <taxon>Ecdysozoa</taxon>
        <taxon>Arthropoda</taxon>
        <taxon>Hexapoda</taxon>
        <taxon>Insecta</taxon>
        <taxon>Pterygota</taxon>
        <taxon>Neoptera</taxon>
        <taxon>Endopterygota</taxon>
        <taxon>Diptera</taxon>
        <taxon>Brachycera</taxon>
        <taxon>Stratiomyomorpha</taxon>
        <taxon>Stratiomyidae</taxon>
        <taxon>Hermetiinae</taxon>
        <taxon>Hermetia</taxon>
    </lineage>
</organism>
<dbReference type="GO" id="GO:0005975">
    <property type="term" value="P:carbohydrate metabolic process"/>
    <property type="evidence" value="ECO:0007669"/>
    <property type="project" value="InterPro"/>
</dbReference>
<dbReference type="SUPFAM" id="SSF48208">
    <property type="entry name" value="Six-hairpin glycosidases"/>
    <property type="match status" value="1"/>
</dbReference>
<keyword evidence="11" id="KW-1185">Reference proteome</keyword>
<dbReference type="GO" id="GO:0047402">
    <property type="term" value="F:protein-glucosylgalactosylhydroxylysine glucosidase activity"/>
    <property type="evidence" value="ECO:0007669"/>
    <property type="project" value="UniProtKB-EC"/>
</dbReference>
<dbReference type="InterPro" id="IPR012341">
    <property type="entry name" value="6hp_glycosidase-like_sf"/>
</dbReference>
<evidence type="ECO:0000256" key="5">
    <source>
        <dbReference type="ARBA" id="ARBA00053339"/>
    </source>
</evidence>
<name>A0A7R8UF84_HERIL</name>
<evidence type="ECO:0000256" key="2">
    <source>
        <dbReference type="ARBA" id="ARBA00022801"/>
    </source>
</evidence>
<evidence type="ECO:0000313" key="10">
    <source>
        <dbReference type="EMBL" id="CAD7078922.1"/>
    </source>
</evidence>
<comment type="catalytic activity">
    <reaction evidence="4">
        <text>(5R)-5-O-[alpha-D-glucosyl-(1-&gt;2)-beta-D-galactosyl]-5-hydroxy-L-lysyl-[collagen] + H2O = (5R)-5-O-(beta-D-galactosyl)-5-hydroxy-L-lysyl-[collagen] + D-glucose</text>
        <dbReference type="Rhea" id="RHEA:11068"/>
        <dbReference type="Rhea" id="RHEA-COMP:12753"/>
        <dbReference type="Rhea" id="RHEA-COMP:12754"/>
        <dbReference type="ChEBI" id="CHEBI:4167"/>
        <dbReference type="ChEBI" id="CHEBI:15377"/>
        <dbReference type="ChEBI" id="CHEBI:133443"/>
        <dbReference type="ChEBI" id="CHEBI:133452"/>
        <dbReference type="EC" id="3.2.1.107"/>
    </reaction>
</comment>
<dbReference type="OrthoDB" id="200349at2759"/>
<evidence type="ECO:0000256" key="3">
    <source>
        <dbReference type="ARBA" id="ARBA00023295"/>
    </source>
</evidence>
<dbReference type="InterPro" id="IPR005195">
    <property type="entry name" value="Glyco_hydro_65_M"/>
</dbReference>
<dbReference type="Proteomes" id="UP000594454">
    <property type="component" value="Chromosome 1"/>
</dbReference>
<sequence>MVRDFLDKSRVYLFVPSFGFFPTVSVDPVLFRPTEAYYIAQENFSLMFRAGVITRALAYLQCYHEMKFFWANNPTMSSRKHEQVTRRIPKLIGLLWVSASESTLLPQLCELILEPAYVFHPILGSERDEFEGLNLVVVATDSENGCMERFFQIVSTMQFVHSAPIVTIVCLLAVNAVTVCLGAINTSLPFVFYTEELPDDPRLMPTIGNGHIGLTLLSDSVYMNGVYSGKAGLSHRARIPNFSNISVMPAAGNYTISYSLNVETAIFQINIENNDMKIIHIIYAHRYYNRAIVNQIYIYRTHNEGSLKLNVQHKPGKPTTDIDFSDPPLTIETSESEYEQNLDVIRNNQTTIHLIQGYTAQITLTPDQRFASYRFVMTVDELCSVAKQEITDVLGRPNKKLLKLHRSEWVEFWNSFRIRIEDNLELEKAIYGSLFYIASSLPSFKTNHPTVDYYGLSPTGLGRGGVDLLDYEGHSFWDTEIWMFPVVMQMDPRWARQLLNYRYRMLDAARDHANKTGYLGARFPWESAYTGTEVTQPCCPVIAQQQIHITADISFAAKNYFALTNDLEWLNNEGCPLVENIAEFLADRVTYNVTTGQYDIKYVMGPDEDHVNVTNNVFTNVVTKNALYFADFVSSLALPACNVKRYKKHPSWTTIADKIKVPYDEKNDYHPQYDGFTRDIVIKQADAVLLAYPLMYPMSQTTRRNDLKFYENCTRNTGPAMTWAIHSINHLDNGDYLKADINFRRGYRDYIRQPFQVWSEVIRGEFGATNFITGAGGFLQSIINGYAGVRIHFGCMEIRKPRIPPNCNKFSLMGIKYLGSTFKISIDDTGIFFQCLSLNVQQSLKLYDGIDTYDIGPNLIFNITMDRILIKPTRNIFGSKLRLKDLWKINRN</sequence>
<dbReference type="Pfam" id="PF03632">
    <property type="entry name" value="Glyco_hydro_65m"/>
    <property type="match status" value="1"/>
</dbReference>
<dbReference type="PANTHER" id="PTHR11051:SF8">
    <property type="entry name" value="PROTEIN-GLUCOSYLGALACTOSYLHYDROXYLYSINE GLUCOSIDASE"/>
    <property type="match status" value="1"/>
</dbReference>
<gene>
    <name evidence="10" type="ORF">HERILL_LOCUS2162</name>
</gene>
<dbReference type="FunCoup" id="A0A7R8UF84">
    <property type="interactions" value="8"/>
</dbReference>
<evidence type="ECO:0000256" key="6">
    <source>
        <dbReference type="ARBA" id="ARBA00066430"/>
    </source>
</evidence>
<keyword evidence="2" id="KW-0378">Hydrolase</keyword>
<keyword evidence="3" id="KW-0326">Glycosidase</keyword>
<dbReference type="InterPro" id="IPR008928">
    <property type="entry name" value="6-hairpin_glycosidase_sf"/>
</dbReference>
<dbReference type="AlphaFoldDB" id="A0A7R8UF84"/>
<accession>A0A7R8UF84</accession>
<evidence type="ECO:0000259" key="9">
    <source>
        <dbReference type="Pfam" id="PF03632"/>
    </source>
</evidence>
<evidence type="ECO:0000256" key="1">
    <source>
        <dbReference type="ARBA" id="ARBA00006768"/>
    </source>
</evidence>
<dbReference type="PANTHER" id="PTHR11051">
    <property type="entry name" value="GLYCOSYL HYDROLASE-RELATED"/>
    <property type="match status" value="1"/>
</dbReference>
<evidence type="ECO:0000256" key="4">
    <source>
        <dbReference type="ARBA" id="ARBA00051415"/>
    </source>
</evidence>
<evidence type="ECO:0000313" key="11">
    <source>
        <dbReference type="Proteomes" id="UP000594454"/>
    </source>
</evidence>
<dbReference type="Gene3D" id="1.50.10.10">
    <property type="match status" value="1"/>
</dbReference>